<dbReference type="Proteomes" id="UP000034392">
    <property type="component" value="Chromosome"/>
</dbReference>
<dbReference type="AlphaFoldDB" id="A0A0F7KSY3"/>
<name>A0A0F7KSY3_9SPHN</name>
<reference evidence="1" key="1">
    <citation type="submission" date="2015-05" db="EMBL/GenBank/DDBJ databases">
        <title>The complete genome of Altererythrobacter atlanticus strain 26DY36.</title>
        <authorList>
            <person name="Wu Y.-H."/>
            <person name="Cheng H."/>
            <person name="Wu X.-W."/>
        </authorList>
    </citation>
    <scope>NUCLEOTIDE SEQUENCE [LARGE SCALE GENOMIC DNA]</scope>
    <source>
        <strain evidence="1">26DY36</strain>
    </source>
</reference>
<protein>
    <submittedName>
        <fullName evidence="1">Uncharacterized protein</fullName>
    </submittedName>
</protein>
<dbReference type="KEGG" id="aay:WYH_02478"/>
<evidence type="ECO:0000313" key="2">
    <source>
        <dbReference type="Proteomes" id="UP000034392"/>
    </source>
</evidence>
<evidence type="ECO:0000313" key="1">
    <source>
        <dbReference type="EMBL" id="AKH43508.1"/>
    </source>
</evidence>
<dbReference type="EMBL" id="CP011452">
    <property type="protein sequence ID" value="AKH43508.1"/>
    <property type="molecule type" value="Genomic_DNA"/>
</dbReference>
<gene>
    <name evidence="1" type="ORF">WYH_02478</name>
</gene>
<sequence length="29" mass="3596">MLVSDYISVCYDSMATKVWYFRFRRLEES</sequence>
<keyword evidence="2" id="KW-1185">Reference proteome</keyword>
<proteinExistence type="predicted"/>
<dbReference type="STRING" id="1267766.WYH_02478"/>
<organism evidence="1 2">
    <name type="scientific">Croceibacterium atlanticum</name>
    <dbReference type="NCBI Taxonomy" id="1267766"/>
    <lineage>
        <taxon>Bacteria</taxon>
        <taxon>Pseudomonadati</taxon>
        <taxon>Pseudomonadota</taxon>
        <taxon>Alphaproteobacteria</taxon>
        <taxon>Sphingomonadales</taxon>
        <taxon>Erythrobacteraceae</taxon>
        <taxon>Croceibacterium</taxon>
    </lineage>
</organism>
<accession>A0A0F7KSY3</accession>
<dbReference type="PATRIC" id="fig|1267766.3.peg.2507"/>